<sequence>MMSSLLLHSGCSEKNLLLEGLEKLLKESKDRKREEYLKRYKKEIEVGIREFASVEEMYYAIYEEWLLVSRYMRWTQKKRACCFWFKSTEPRPLLIAECERNGLYITQNCTRYQLAAIALSKHNTKSSIVVPKFCRKHQKHFKASIHANQRHDDFGRTIIHMSGFFFQDKSSQSNPNDDKVEQEHFFLKGIWDDLPFNSFRHKRKKQDSDENNKNEELEEDTHKKKLGKLNDNIQNPRVFQDQGFFYSLVSLGGDDPSKDCSMTNYIHKVIQQNTITTWSGFFHSDSNIIQESNLLLQFQVCSSESNKYDIRGQGHNSFGPFIMTGSLSLLHRCVTLERIYCHESEHIFRPFLQPNGLFYTKQQLEEPKASPDDFCSGIEGDCSNERYCSSTHSLLRTPDKSSTKKKKNIILSSTGMSENSS</sequence>
<dbReference type="AlphaFoldDB" id="A0A7S3NHR8"/>
<protein>
    <submittedName>
        <fullName evidence="2">Uncharacterized protein</fullName>
    </submittedName>
</protein>
<feature type="region of interest" description="Disordered" evidence="1">
    <location>
        <begin position="394"/>
        <end position="421"/>
    </location>
</feature>
<accession>A0A7S3NHR8</accession>
<dbReference type="EMBL" id="HBIJ01003038">
    <property type="protein sequence ID" value="CAE0361360.1"/>
    <property type="molecule type" value="Transcribed_RNA"/>
</dbReference>
<feature type="region of interest" description="Disordered" evidence="1">
    <location>
        <begin position="202"/>
        <end position="229"/>
    </location>
</feature>
<proteinExistence type="predicted"/>
<gene>
    <name evidence="2" type="ORF">ALAG00032_LOCUS2093</name>
</gene>
<evidence type="ECO:0000256" key="1">
    <source>
        <dbReference type="SAM" id="MobiDB-lite"/>
    </source>
</evidence>
<evidence type="ECO:0000313" key="2">
    <source>
        <dbReference type="EMBL" id="CAE0361360.1"/>
    </source>
</evidence>
<feature type="compositionally biased region" description="Polar residues" evidence="1">
    <location>
        <begin position="410"/>
        <end position="421"/>
    </location>
</feature>
<feature type="compositionally biased region" description="Basic and acidic residues" evidence="1">
    <location>
        <begin position="206"/>
        <end position="215"/>
    </location>
</feature>
<reference evidence="2" key="1">
    <citation type="submission" date="2021-01" db="EMBL/GenBank/DDBJ databases">
        <authorList>
            <person name="Corre E."/>
            <person name="Pelletier E."/>
            <person name="Niang G."/>
            <person name="Scheremetjew M."/>
            <person name="Finn R."/>
            <person name="Kale V."/>
            <person name="Holt S."/>
            <person name="Cochrane G."/>
            <person name="Meng A."/>
            <person name="Brown T."/>
            <person name="Cohen L."/>
        </authorList>
    </citation>
    <scope>NUCLEOTIDE SEQUENCE</scope>
    <source>
        <strain evidence="2">CCMP1510</strain>
    </source>
</reference>
<organism evidence="2">
    <name type="scientific">Aureoumbra lagunensis</name>
    <dbReference type="NCBI Taxonomy" id="44058"/>
    <lineage>
        <taxon>Eukaryota</taxon>
        <taxon>Sar</taxon>
        <taxon>Stramenopiles</taxon>
        <taxon>Ochrophyta</taxon>
        <taxon>Pelagophyceae</taxon>
        <taxon>Pelagomonadales</taxon>
        <taxon>Aureoumbra</taxon>
    </lineage>
</organism>
<name>A0A7S3NHR8_9STRA</name>